<organism evidence="2 3">
    <name type="scientific">Dermatophagoides farinae</name>
    <name type="common">American house dust mite</name>
    <dbReference type="NCBI Taxonomy" id="6954"/>
    <lineage>
        <taxon>Eukaryota</taxon>
        <taxon>Metazoa</taxon>
        <taxon>Ecdysozoa</taxon>
        <taxon>Arthropoda</taxon>
        <taxon>Chelicerata</taxon>
        <taxon>Arachnida</taxon>
        <taxon>Acari</taxon>
        <taxon>Acariformes</taxon>
        <taxon>Sarcoptiformes</taxon>
        <taxon>Astigmata</taxon>
        <taxon>Psoroptidia</taxon>
        <taxon>Analgoidea</taxon>
        <taxon>Pyroglyphidae</taxon>
        <taxon>Dermatophagoidinae</taxon>
        <taxon>Dermatophagoides</taxon>
    </lineage>
</organism>
<dbReference type="EMBL" id="ASGP02000002">
    <property type="protein sequence ID" value="KAH9521325.1"/>
    <property type="molecule type" value="Genomic_DNA"/>
</dbReference>
<sequence length="449" mass="53131">MNDKIEQSENVNKYEFNTISDKKDFGSLGIPNYIIEYDPLNLVIKCPRYHRFMTNEKSEISIDDLDQIQLEMETLLLDTMKRLRLLKNELNANEIKMLKNNIDASSSSSSSSSKSKTEIKQPYNEKTFEKYFDRITFKSKANCALQPNYEIIERFIAMPYPQLNDVDVPNQFWSFIHYLHDIPPKEEEVKQCASFYGKCEMLDDDISRMNDTNIKTIDHGDNNDNQNDEKQQDEKLDQYLEKFIHQFSNDETNPEKSYGPLTKRLMASFIKIDNNDETIGKCETAETLDDENVKTENLETDDSIQQSEKNEEKKQPSNRQQNPIEIEPHRSHKFERSLHKVLKQLDLLHSHPKYTNGKKLEKIRQSLSSSHRLAELKKNYKHAFNDLIHDRMDQKLRSTFIKMFNTYKSIRSSKSNGENDINVDDYRQFDQLWQTRVRLLKYLNLFNRI</sequence>
<dbReference type="Proteomes" id="UP000790347">
    <property type="component" value="Unassembled WGS sequence"/>
</dbReference>
<dbReference type="AlphaFoldDB" id="A0A922I5X5"/>
<evidence type="ECO:0000313" key="3">
    <source>
        <dbReference type="Proteomes" id="UP000790347"/>
    </source>
</evidence>
<proteinExistence type="predicted"/>
<keyword evidence="3" id="KW-1185">Reference proteome</keyword>
<feature type="region of interest" description="Disordered" evidence="1">
    <location>
        <begin position="213"/>
        <end position="232"/>
    </location>
</feature>
<protein>
    <submittedName>
        <fullName evidence="2">Uncharacterized protein</fullName>
    </submittedName>
</protein>
<feature type="compositionally biased region" description="Basic and acidic residues" evidence="1">
    <location>
        <begin position="216"/>
        <end position="232"/>
    </location>
</feature>
<name>A0A922I5X5_DERFA</name>
<reference evidence="2" key="2">
    <citation type="journal article" date="2022" name="Res Sq">
        <title>Comparative Genomics Reveals Insights into the Divergent Evolution of Astigmatic Mites and Household Pest Adaptations.</title>
        <authorList>
            <person name="Xiong Q."/>
            <person name="Wan A.T.-Y."/>
            <person name="Liu X.-Y."/>
            <person name="Fung C.S.-H."/>
            <person name="Xiao X."/>
            <person name="Malainual N."/>
            <person name="Hou J."/>
            <person name="Wang L."/>
            <person name="Wang M."/>
            <person name="Yang K."/>
            <person name="Cui Y."/>
            <person name="Leung E."/>
            <person name="Nong W."/>
            <person name="Shin S.-K."/>
            <person name="Au S."/>
            <person name="Jeong K.Y."/>
            <person name="Chew F.T."/>
            <person name="Hui J."/>
            <person name="Leung T.F."/>
            <person name="Tungtrongchitr A."/>
            <person name="Zhong N."/>
            <person name="Liu Z."/>
            <person name="Tsui S."/>
        </authorList>
    </citation>
    <scope>NUCLEOTIDE SEQUENCE</scope>
    <source>
        <strain evidence="2">Derf</strain>
        <tissue evidence="2">Whole organism</tissue>
    </source>
</reference>
<evidence type="ECO:0000313" key="2">
    <source>
        <dbReference type="EMBL" id="KAH9521325.1"/>
    </source>
</evidence>
<accession>A0A922I5X5</accession>
<gene>
    <name evidence="2" type="ORF">DERF_004993</name>
</gene>
<reference evidence="2" key="1">
    <citation type="submission" date="2013-05" db="EMBL/GenBank/DDBJ databases">
        <authorList>
            <person name="Yim A.K.Y."/>
            <person name="Chan T.F."/>
            <person name="Ji K.M."/>
            <person name="Liu X.Y."/>
            <person name="Zhou J.W."/>
            <person name="Li R.Q."/>
            <person name="Yang K.Y."/>
            <person name="Li J."/>
            <person name="Li M."/>
            <person name="Law P.T.W."/>
            <person name="Wu Y.L."/>
            <person name="Cai Z.L."/>
            <person name="Qin H."/>
            <person name="Bao Y."/>
            <person name="Leung R.K.K."/>
            <person name="Ng P.K.S."/>
            <person name="Zou J."/>
            <person name="Zhong X.J."/>
            <person name="Ran P.X."/>
            <person name="Zhong N.S."/>
            <person name="Liu Z.G."/>
            <person name="Tsui S.K.W."/>
        </authorList>
    </citation>
    <scope>NUCLEOTIDE SEQUENCE</scope>
    <source>
        <strain evidence="2">Derf</strain>
        <tissue evidence="2">Whole organism</tissue>
    </source>
</reference>
<feature type="region of interest" description="Disordered" evidence="1">
    <location>
        <begin position="290"/>
        <end position="331"/>
    </location>
</feature>
<evidence type="ECO:0000256" key="1">
    <source>
        <dbReference type="SAM" id="MobiDB-lite"/>
    </source>
</evidence>
<comment type="caution">
    <text evidence="2">The sequence shown here is derived from an EMBL/GenBank/DDBJ whole genome shotgun (WGS) entry which is preliminary data.</text>
</comment>